<protein>
    <submittedName>
        <fullName evidence="1">Uncharacterized protein</fullName>
    </submittedName>
</protein>
<evidence type="ECO:0000313" key="1">
    <source>
        <dbReference type="EMBL" id="KAF6837979.1"/>
    </source>
</evidence>
<gene>
    <name evidence="1" type="ORF">CMUS01_04810</name>
</gene>
<dbReference type="Proteomes" id="UP000639643">
    <property type="component" value="Unassembled WGS sequence"/>
</dbReference>
<dbReference type="AlphaFoldDB" id="A0A8H6NLN5"/>
<evidence type="ECO:0000313" key="2">
    <source>
        <dbReference type="Proteomes" id="UP000639643"/>
    </source>
</evidence>
<dbReference type="EMBL" id="WIGM01000135">
    <property type="protein sequence ID" value="KAF6837979.1"/>
    <property type="molecule type" value="Genomic_DNA"/>
</dbReference>
<comment type="caution">
    <text evidence="1">The sequence shown here is derived from an EMBL/GenBank/DDBJ whole genome shotgun (WGS) entry which is preliminary data.</text>
</comment>
<name>A0A8H6NLN5_9PEZI</name>
<accession>A0A8H6NLN5</accession>
<keyword evidence="2" id="KW-1185">Reference proteome</keyword>
<organism evidence="1 2">
    <name type="scientific">Colletotrichum musicola</name>
    <dbReference type="NCBI Taxonomy" id="2175873"/>
    <lineage>
        <taxon>Eukaryota</taxon>
        <taxon>Fungi</taxon>
        <taxon>Dikarya</taxon>
        <taxon>Ascomycota</taxon>
        <taxon>Pezizomycotina</taxon>
        <taxon>Sordariomycetes</taxon>
        <taxon>Hypocreomycetidae</taxon>
        <taxon>Glomerellales</taxon>
        <taxon>Glomerellaceae</taxon>
        <taxon>Colletotrichum</taxon>
        <taxon>Colletotrichum orchidearum species complex</taxon>
    </lineage>
</organism>
<reference evidence="1" key="1">
    <citation type="journal article" date="2020" name="Phytopathology">
        <title>Genome Sequence Resources of Colletotrichum truncatum, C. plurivorum, C. musicola, and C. sojae: Four Species Pathogenic to Soybean (Glycine max).</title>
        <authorList>
            <person name="Rogerio F."/>
            <person name="Boufleur T.R."/>
            <person name="Ciampi-Guillardi M."/>
            <person name="Sukno S.A."/>
            <person name="Thon M.R."/>
            <person name="Massola Junior N.S."/>
            <person name="Baroncelli R."/>
        </authorList>
    </citation>
    <scope>NUCLEOTIDE SEQUENCE</scope>
    <source>
        <strain evidence="1">LFN0074</strain>
    </source>
</reference>
<proteinExistence type="predicted"/>
<sequence length="144" mass="15345">MVCLSGTESLVICGSLQLQIVAAAAESSVNNGRTAATGQSSAGTATYLMHSSPHTALQVPWVGWEKASRQDKHVAGLGGHYHRIRYLLVARRCVHEPKAADALRSNDAASASDRDVGAAWHDRLGGTEAKERPPVGICCRLTYH</sequence>